<protein>
    <submittedName>
        <fullName evidence="2">NERD domain-containing protein</fullName>
    </submittedName>
</protein>
<evidence type="ECO:0000259" key="1">
    <source>
        <dbReference type="Pfam" id="PF08378"/>
    </source>
</evidence>
<proteinExistence type="predicted"/>
<dbReference type="InterPro" id="IPR011528">
    <property type="entry name" value="NERD"/>
</dbReference>
<reference evidence="3" key="1">
    <citation type="journal article" date="2019" name="Int. J. Syst. Evol. Microbiol.">
        <title>The Global Catalogue of Microorganisms (GCM) 10K type strain sequencing project: providing services to taxonomists for standard genome sequencing and annotation.</title>
        <authorList>
            <consortium name="The Broad Institute Genomics Platform"/>
            <consortium name="The Broad Institute Genome Sequencing Center for Infectious Disease"/>
            <person name="Wu L."/>
            <person name="Ma J."/>
        </authorList>
    </citation>
    <scope>NUCLEOTIDE SEQUENCE [LARGE SCALE GENOMIC DNA]</scope>
    <source>
        <strain evidence="3">CGMCC 4.7020</strain>
    </source>
</reference>
<dbReference type="Pfam" id="PF08378">
    <property type="entry name" value="NERD"/>
    <property type="match status" value="1"/>
</dbReference>
<dbReference type="RefSeq" id="WP_381328849.1">
    <property type="nucleotide sequence ID" value="NZ_JBHTMM010000033.1"/>
</dbReference>
<accession>A0ABW3XHN8</accession>
<name>A0ABW3XHN8_9ACTN</name>
<organism evidence="2 3">
    <name type="scientific">Streptomyces kaempferi</name>
    <dbReference type="NCBI Taxonomy" id="333725"/>
    <lineage>
        <taxon>Bacteria</taxon>
        <taxon>Bacillati</taxon>
        <taxon>Actinomycetota</taxon>
        <taxon>Actinomycetes</taxon>
        <taxon>Kitasatosporales</taxon>
        <taxon>Streptomycetaceae</taxon>
        <taxon>Streptomyces</taxon>
    </lineage>
</organism>
<evidence type="ECO:0000313" key="3">
    <source>
        <dbReference type="Proteomes" id="UP001597058"/>
    </source>
</evidence>
<feature type="domain" description="NERD" evidence="1">
    <location>
        <begin position="27"/>
        <end position="133"/>
    </location>
</feature>
<evidence type="ECO:0000313" key="2">
    <source>
        <dbReference type="EMBL" id="MFD1309119.1"/>
    </source>
</evidence>
<sequence>MWRRLLALVGFQVVDARMESLAQRAEKGAAAERATGAKLRILESRGWYVLHGRHVPGCRADLDHVLVPPNGRAVVVLDTKRWHAQQATYLKGGKVHCGGEDRHDQIEAVAGYARRVQEELGMPGVAVWPLVVVHGSRVRGNEGEYLEAPVAGGGTVFVLGGERLVPELLRASKGIDSRAANVLAARVERVLPPHPG</sequence>
<gene>
    <name evidence="2" type="ORF">ACFQ5X_25080</name>
</gene>
<keyword evidence="3" id="KW-1185">Reference proteome</keyword>
<dbReference type="EMBL" id="JBHTMM010000033">
    <property type="protein sequence ID" value="MFD1309119.1"/>
    <property type="molecule type" value="Genomic_DNA"/>
</dbReference>
<dbReference type="Proteomes" id="UP001597058">
    <property type="component" value="Unassembled WGS sequence"/>
</dbReference>
<comment type="caution">
    <text evidence="2">The sequence shown here is derived from an EMBL/GenBank/DDBJ whole genome shotgun (WGS) entry which is preliminary data.</text>
</comment>